<feature type="non-terminal residue" evidence="3">
    <location>
        <position position="1"/>
    </location>
</feature>
<evidence type="ECO:0000256" key="2">
    <source>
        <dbReference type="SAM" id="SignalP"/>
    </source>
</evidence>
<gene>
    <name evidence="3" type="ORF">SPARVUS_LOCUS4751254</name>
</gene>
<feature type="chain" id="PRO_5045359036" evidence="2">
    <location>
        <begin position="27"/>
        <end position="113"/>
    </location>
</feature>
<evidence type="ECO:0000313" key="3">
    <source>
        <dbReference type="EMBL" id="CAI9557669.1"/>
    </source>
</evidence>
<dbReference type="Proteomes" id="UP001162483">
    <property type="component" value="Unassembled WGS sequence"/>
</dbReference>
<evidence type="ECO:0000313" key="4">
    <source>
        <dbReference type="Proteomes" id="UP001162483"/>
    </source>
</evidence>
<evidence type="ECO:0000256" key="1">
    <source>
        <dbReference type="SAM" id="MobiDB-lite"/>
    </source>
</evidence>
<comment type="caution">
    <text evidence="3">The sequence shown here is derived from an EMBL/GenBank/DDBJ whole genome shotgun (WGS) entry which is preliminary data.</text>
</comment>
<feature type="region of interest" description="Disordered" evidence="1">
    <location>
        <begin position="69"/>
        <end position="96"/>
    </location>
</feature>
<feature type="signal peptide" evidence="2">
    <location>
        <begin position="1"/>
        <end position="26"/>
    </location>
</feature>
<sequence>NFEKKNNILDFLLLTPLAVFPSVARGKVSVPQAVTPSYTREYPAALLRDLFFTYLVLCSCDVPPAASPAMSSGRCRHPSSGFHSLRASGRTGDRTGGNNKNVKILYFPYTKIT</sequence>
<organism evidence="3 4">
    <name type="scientific">Staurois parvus</name>
    <dbReference type="NCBI Taxonomy" id="386267"/>
    <lineage>
        <taxon>Eukaryota</taxon>
        <taxon>Metazoa</taxon>
        <taxon>Chordata</taxon>
        <taxon>Craniata</taxon>
        <taxon>Vertebrata</taxon>
        <taxon>Euteleostomi</taxon>
        <taxon>Amphibia</taxon>
        <taxon>Batrachia</taxon>
        <taxon>Anura</taxon>
        <taxon>Neobatrachia</taxon>
        <taxon>Ranoidea</taxon>
        <taxon>Ranidae</taxon>
        <taxon>Staurois</taxon>
    </lineage>
</organism>
<name>A0ABN9CC66_9NEOB</name>
<keyword evidence="2" id="KW-0732">Signal</keyword>
<proteinExistence type="predicted"/>
<reference evidence="3" key="1">
    <citation type="submission" date="2023-05" db="EMBL/GenBank/DDBJ databases">
        <authorList>
            <person name="Stuckert A."/>
        </authorList>
    </citation>
    <scope>NUCLEOTIDE SEQUENCE</scope>
</reference>
<dbReference type="EMBL" id="CATNWA010009251">
    <property type="protein sequence ID" value="CAI9557669.1"/>
    <property type="molecule type" value="Genomic_DNA"/>
</dbReference>
<accession>A0ABN9CC66</accession>
<protein>
    <submittedName>
        <fullName evidence="3">Uncharacterized protein</fullName>
    </submittedName>
</protein>
<keyword evidence="4" id="KW-1185">Reference proteome</keyword>